<sequence length="129" mass="15043">MGATSAKAAWDTLKQVFHCSEKAVEDVDDGVQRIMEDYVPDDIGVKFSKMISLNGTNYHIWRNKMKDLLFVTIMHLSMFTTVKPDGKTDEEWDFEHEQVCGFIRQFVEGNVYNYICNETHARTLWNKLE</sequence>
<keyword evidence="2" id="KW-1185">Reference proteome</keyword>
<evidence type="ECO:0000313" key="1">
    <source>
        <dbReference type="EMBL" id="KAH7531688.1"/>
    </source>
</evidence>
<proteinExistence type="predicted"/>
<reference evidence="1 2" key="1">
    <citation type="submission" date="2021-02" db="EMBL/GenBank/DDBJ databases">
        <title>Plant Genome Project.</title>
        <authorList>
            <person name="Zhang R.-G."/>
        </authorList>
    </citation>
    <scope>NUCLEOTIDE SEQUENCE [LARGE SCALE GENOMIC DNA]</scope>
    <source>
        <tissue evidence="1">Leaves</tissue>
    </source>
</reference>
<gene>
    <name evidence="1" type="ORF">JRO89_XSUnG0011200</name>
</gene>
<name>A0ABQ8H0E6_9ROSI</name>
<comment type="caution">
    <text evidence="1">The sequence shown here is derived from an EMBL/GenBank/DDBJ whole genome shotgun (WGS) entry which is preliminary data.</text>
</comment>
<evidence type="ECO:0000313" key="2">
    <source>
        <dbReference type="Proteomes" id="UP000827721"/>
    </source>
</evidence>
<evidence type="ECO:0008006" key="3">
    <source>
        <dbReference type="Google" id="ProtNLM"/>
    </source>
</evidence>
<organism evidence="1 2">
    <name type="scientific">Xanthoceras sorbifolium</name>
    <dbReference type="NCBI Taxonomy" id="99658"/>
    <lineage>
        <taxon>Eukaryota</taxon>
        <taxon>Viridiplantae</taxon>
        <taxon>Streptophyta</taxon>
        <taxon>Embryophyta</taxon>
        <taxon>Tracheophyta</taxon>
        <taxon>Spermatophyta</taxon>
        <taxon>Magnoliopsida</taxon>
        <taxon>eudicotyledons</taxon>
        <taxon>Gunneridae</taxon>
        <taxon>Pentapetalae</taxon>
        <taxon>rosids</taxon>
        <taxon>malvids</taxon>
        <taxon>Sapindales</taxon>
        <taxon>Sapindaceae</taxon>
        <taxon>Xanthoceroideae</taxon>
        <taxon>Xanthoceras</taxon>
    </lineage>
</organism>
<accession>A0ABQ8H0E6</accession>
<protein>
    <recommendedName>
        <fullName evidence="3">Gag-pol polyprotein</fullName>
    </recommendedName>
</protein>
<dbReference type="EMBL" id="JAFEMO010000025">
    <property type="protein sequence ID" value="KAH7531688.1"/>
    <property type="molecule type" value="Genomic_DNA"/>
</dbReference>
<dbReference type="Proteomes" id="UP000827721">
    <property type="component" value="Unassembled WGS sequence"/>
</dbReference>